<comment type="caution">
    <text evidence="1">The sequence shown here is derived from an EMBL/GenBank/DDBJ whole genome shotgun (WGS) entry which is preliminary data.</text>
</comment>
<proteinExistence type="predicted"/>
<gene>
    <name evidence="1" type="ORF">TU73_26975</name>
</gene>
<dbReference type="Pfam" id="PF20383">
    <property type="entry name" value="DUF6678"/>
    <property type="match status" value="1"/>
</dbReference>
<name>A0A0R2Y4Q4_9PSED</name>
<dbReference type="Proteomes" id="UP000051446">
    <property type="component" value="Unassembled WGS sequence"/>
</dbReference>
<dbReference type="PATRIC" id="fig|75588.4.peg.2712"/>
<dbReference type="InterPro" id="IPR046500">
    <property type="entry name" value="DUF6678"/>
</dbReference>
<dbReference type="AlphaFoldDB" id="A0A0R2Y4Q4"/>
<protein>
    <submittedName>
        <fullName evidence="1">Uncharacterized protein</fullName>
    </submittedName>
</protein>
<reference evidence="1 2" key="1">
    <citation type="submission" date="2015-02" db="EMBL/GenBank/DDBJ databases">
        <title>Pseudomonas helleri sp. nov. and Pseudomonas weihenstephanensis sp. nov., isolated from raw cows milk.</title>
        <authorList>
            <person name="von Neubeck M."/>
            <person name="Huptas C."/>
            <person name="Wenning M."/>
            <person name="Scherer S."/>
        </authorList>
    </citation>
    <scope>NUCLEOTIDE SEQUENCE [LARGE SCALE GENOMIC DNA]</scope>
    <source>
        <strain evidence="1 2">DSM 17149</strain>
    </source>
</reference>
<organism evidence="1 2">
    <name type="scientific">Pseudomonas libanensis</name>
    <dbReference type="NCBI Taxonomy" id="75588"/>
    <lineage>
        <taxon>Bacteria</taxon>
        <taxon>Pseudomonadati</taxon>
        <taxon>Pseudomonadota</taxon>
        <taxon>Gammaproteobacteria</taxon>
        <taxon>Pseudomonadales</taxon>
        <taxon>Pseudomonadaceae</taxon>
        <taxon>Pseudomonas</taxon>
    </lineage>
</organism>
<accession>A0A0R2Y4Q4</accession>
<evidence type="ECO:0000313" key="1">
    <source>
        <dbReference type="EMBL" id="KRP41313.1"/>
    </source>
</evidence>
<dbReference type="EMBL" id="JYLH01000026">
    <property type="protein sequence ID" value="KRP41313.1"/>
    <property type="molecule type" value="Genomic_DNA"/>
</dbReference>
<evidence type="ECO:0000313" key="2">
    <source>
        <dbReference type="Proteomes" id="UP000051446"/>
    </source>
</evidence>
<sequence length="131" mass="15168">MRSTDFKQQLPEPDDAAKVKLHKLLAAGTILSVMNKTKWAELIEAMLRSPQMQPEFRLHSVLAPSGYCTDWDGDWHYHVHPVAEIEWIELRAVSLDWLLSTLRKHNLAFSIEGQTPRVWGYTRLGMQPVWC</sequence>
<dbReference type="RefSeq" id="WP_057014707.1">
    <property type="nucleotide sequence ID" value="NZ_JYLH01000026.1"/>
</dbReference>